<dbReference type="AlphaFoldDB" id="A0A382T0E4"/>
<name>A0A382T0E4_9ZZZZ</name>
<gene>
    <name evidence="2" type="ORF">METZ01_LOCUS368297</name>
</gene>
<accession>A0A382T0E4</accession>
<organism evidence="2">
    <name type="scientific">marine metagenome</name>
    <dbReference type="NCBI Taxonomy" id="408172"/>
    <lineage>
        <taxon>unclassified sequences</taxon>
        <taxon>metagenomes</taxon>
        <taxon>ecological metagenomes</taxon>
    </lineage>
</organism>
<dbReference type="Pfam" id="PF01327">
    <property type="entry name" value="Pep_deformylase"/>
    <property type="match status" value="1"/>
</dbReference>
<dbReference type="SUPFAM" id="SSF56420">
    <property type="entry name" value="Peptide deformylase"/>
    <property type="match status" value="1"/>
</dbReference>
<dbReference type="EMBL" id="UINC01132868">
    <property type="protein sequence ID" value="SVD15443.1"/>
    <property type="molecule type" value="Genomic_DNA"/>
</dbReference>
<dbReference type="GO" id="GO:0042586">
    <property type="term" value="F:peptide deformylase activity"/>
    <property type="evidence" value="ECO:0007669"/>
    <property type="project" value="InterPro"/>
</dbReference>
<dbReference type="InterPro" id="IPR036821">
    <property type="entry name" value="Peptide_deformylase_sf"/>
</dbReference>
<evidence type="ECO:0000313" key="2">
    <source>
        <dbReference type="EMBL" id="SVD15443.1"/>
    </source>
</evidence>
<dbReference type="PANTHER" id="PTHR10458:SF22">
    <property type="entry name" value="PEPTIDE DEFORMYLASE"/>
    <property type="match status" value="1"/>
</dbReference>
<dbReference type="InterPro" id="IPR023635">
    <property type="entry name" value="Peptide_deformylase"/>
</dbReference>
<evidence type="ECO:0008006" key="3">
    <source>
        <dbReference type="Google" id="ProtNLM"/>
    </source>
</evidence>
<sequence>MAILKISRLGHPILLQKTKPVKDITGNKVKQIIHDMTETMLDAKGLGLAAPQIHLNKQIIIFRTPEEEK</sequence>
<comment type="similarity">
    <text evidence="1">Belongs to the polypeptide deformylase family.</text>
</comment>
<protein>
    <recommendedName>
        <fullName evidence="3">Peptide deformylase</fullName>
    </recommendedName>
</protein>
<reference evidence="2" key="1">
    <citation type="submission" date="2018-05" db="EMBL/GenBank/DDBJ databases">
        <authorList>
            <person name="Lanie J.A."/>
            <person name="Ng W.-L."/>
            <person name="Kazmierczak K.M."/>
            <person name="Andrzejewski T.M."/>
            <person name="Davidsen T.M."/>
            <person name="Wayne K.J."/>
            <person name="Tettelin H."/>
            <person name="Glass J.I."/>
            <person name="Rusch D."/>
            <person name="Podicherti R."/>
            <person name="Tsui H.-C.T."/>
            <person name="Winkler M.E."/>
        </authorList>
    </citation>
    <scope>NUCLEOTIDE SEQUENCE</scope>
</reference>
<dbReference type="PANTHER" id="PTHR10458">
    <property type="entry name" value="PEPTIDE DEFORMYLASE"/>
    <property type="match status" value="1"/>
</dbReference>
<feature type="non-terminal residue" evidence="2">
    <location>
        <position position="69"/>
    </location>
</feature>
<evidence type="ECO:0000256" key="1">
    <source>
        <dbReference type="ARBA" id="ARBA00010759"/>
    </source>
</evidence>
<dbReference type="Gene3D" id="3.90.45.10">
    <property type="entry name" value="Peptide deformylase"/>
    <property type="match status" value="1"/>
</dbReference>
<proteinExistence type="inferred from homology"/>